<dbReference type="RefSeq" id="WP_253669649.1">
    <property type="nucleotide sequence ID" value="NZ_JAMTCP010000010.1"/>
</dbReference>
<comment type="caution">
    <text evidence="6">The sequence shown here is derived from an EMBL/GenBank/DDBJ whole genome shotgun (WGS) entry which is preliminary data.</text>
</comment>
<name>A0ABT1HTJ5_STRSD</name>
<keyword evidence="2" id="KW-0328">Glycosyltransferase</keyword>
<evidence type="ECO:0000256" key="2">
    <source>
        <dbReference type="ARBA" id="ARBA00022676"/>
    </source>
</evidence>
<dbReference type="CDD" id="cd03784">
    <property type="entry name" value="GT1_Gtf-like"/>
    <property type="match status" value="1"/>
</dbReference>
<dbReference type="InterPro" id="IPR050426">
    <property type="entry name" value="Glycosyltransferase_28"/>
</dbReference>
<gene>
    <name evidence="6" type="ORF">LX15_002438</name>
</gene>
<dbReference type="Gene3D" id="3.40.50.2000">
    <property type="entry name" value="Glycogen Phosphorylase B"/>
    <property type="match status" value="2"/>
</dbReference>
<dbReference type="PANTHER" id="PTHR48050:SF13">
    <property type="entry name" value="STEROL 3-BETA-GLUCOSYLTRANSFERASE UGT80A2"/>
    <property type="match status" value="1"/>
</dbReference>
<evidence type="ECO:0000256" key="1">
    <source>
        <dbReference type="ARBA" id="ARBA00006962"/>
    </source>
</evidence>
<protein>
    <submittedName>
        <fullName evidence="6">Glycosyltransferase, MGT family</fullName>
    </submittedName>
</protein>
<accession>A0ABT1HTJ5</accession>
<keyword evidence="3" id="KW-0808">Transferase</keyword>
<feature type="domain" description="Erythromycin biosynthesis protein CIII-like C-terminal" evidence="4">
    <location>
        <begin position="232"/>
        <end position="369"/>
    </location>
</feature>
<evidence type="ECO:0000256" key="3">
    <source>
        <dbReference type="ARBA" id="ARBA00022679"/>
    </source>
</evidence>
<dbReference type="SUPFAM" id="SSF53756">
    <property type="entry name" value="UDP-Glycosyltransferase/glycogen phosphorylase"/>
    <property type="match status" value="1"/>
</dbReference>
<comment type="similarity">
    <text evidence="1">Belongs to the glycosyltransferase 28 family.</text>
</comment>
<dbReference type="Pfam" id="PF21036">
    <property type="entry name" value="EryCIII-like_N"/>
    <property type="match status" value="1"/>
</dbReference>
<dbReference type="InterPro" id="IPR048284">
    <property type="entry name" value="EryCIII-like_N"/>
</dbReference>
<evidence type="ECO:0000259" key="5">
    <source>
        <dbReference type="Pfam" id="PF21036"/>
    </source>
</evidence>
<evidence type="ECO:0000259" key="4">
    <source>
        <dbReference type="Pfam" id="PF06722"/>
    </source>
</evidence>
<dbReference type="Pfam" id="PF06722">
    <property type="entry name" value="EryCIII-like_C"/>
    <property type="match status" value="1"/>
</dbReference>
<sequence>MRVLLTSSPGIGHLFPLVNVAWTLRTAGHEVVVATAAKVTEAAVAAGLPAVDLRPDFDFEPIGAPFRERFARLTPEDMTGRGIIEIGTELFTVVAEHLVERGVAFADHWRPDLVVHSPIDGVGPLVAARLGVPAVAHEFGVTASRERRALLREKMAPVYERFGVTGEPPRSAVISIAPPSMYTGDDQAWTMRYVPYNAGGALPEWLLVERTRPRVAVTLGTVFKNVTALRSLVSAARELDVEFVLALGGADPSPLGELPDNVRVTDWVPLNALLAASDAIVHHGGSGTTMTAMTAGLPQIVLPQGADQHFNAVAVVKRGLGLAPEETALDADTVRTLFSDAALRSVAEEVRDEIEAQPTPIELVPRLVASLT</sequence>
<dbReference type="InterPro" id="IPR002213">
    <property type="entry name" value="UDP_glucos_trans"/>
</dbReference>
<dbReference type="InterPro" id="IPR010610">
    <property type="entry name" value="EryCIII-like_C"/>
</dbReference>
<proteinExistence type="inferred from homology"/>
<dbReference type="EMBL" id="JAMTCP010000010">
    <property type="protein sequence ID" value="MCP2258740.1"/>
    <property type="molecule type" value="Genomic_DNA"/>
</dbReference>
<keyword evidence="7" id="KW-1185">Reference proteome</keyword>
<organism evidence="6 7">
    <name type="scientific">Streptoalloteichus tenebrarius (strain ATCC 17920 / DSM 40477 / JCM 4838 / CBS 697.72 / NBRC 16177 / NCIMB 11028 / NRRL B-12390 / A12253. 1 / ISP 5477)</name>
    <name type="common">Streptomyces tenebrarius</name>
    <dbReference type="NCBI Taxonomy" id="1933"/>
    <lineage>
        <taxon>Bacteria</taxon>
        <taxon>Bacillati</taxon>
        <taxon>Actinomycetota</taxon>
        <taxon>Actinomycetes</taxon>
        <taxon>Pseudonocardiales</taxon>
        <taxon>Pseudonocardiaceae</taxon>
        <taxon>Streptoalloteichus</taxon>
    </lineage>
</organism>
<evidence type="ECO:0000313" key="7">
    <source>
        <dbReference type="Proteomes" id="UP001205311"/>
    </source>
</evidence>
<feature type="domain" description="Erythromycin biosynthesis protein CIII-like N-terminal" evidence="5">
    <location>
        <begin position="22"/>
        <end position="220"/>
    </location>
</feature>
<evidence type="ECO:0000313" key="6">
    <source>
        <dbReference type="EMBL" id="MCP2258740.1"/>
    </source>
</evidence>
<reference evidence="6 7" key="1">
    <citation type="submission" date="2022-06" db="EMBL/GenBank/DDBJ databases">
        <title>Genomic Encyclopedia of Archaeal and Bacterial Type Strains, Phase II (KMG-II): from individual species to whole genera.</title>
        <authorList>
            <person name="Goeker M."/>
        </authorList>
    </citation>
    <scope>NUCLEOTIDE SEQUENCE [LARGE SCALE GENOMIC DNA]</scope>
    <source>
        <strain evidence="6 7">DSM 40477</strain>
    </source>
</reference>
<dbReference type="PANTHER" id="PTHR48050">
    <property type="entry name" value="STEROL 3-BETA-GLUCOSYLTRANSFERASE"/>
    <property type="match status" value="1"/>
</dbReference>
<dbReference type="Proteomes" id="UP001205311">
    <property type="component" value="Unassembled WGS sequence"/>
</dbReference>